<evidence type="ECO:0000256" key="8">
    <source>
        <dbReference type="ARBA" id="ARBA00049164"/>
    </source>
</evidence>
<dbReference type="SUPFAM" id="SSF50129">
    <property type="entry name" value="GroES-like"/>
    <property type="match status" value="2"/>
</dbReference>
<dbReference type="RefSeq" id="WP_061482626.1">
    <property type="nucleotide sequence ID" value="NZ_ANBO01000042.1"/>
</dbReference>
<dbReference type="GO" id="GO:0008270">
    <property type="term" value="F:zinc ion binding"/>
    <property type="evidence" value="ECO:0007669"/>
    <property type="project" value="InterPro"/>
</dbReference>
<comment type="cofactor">
    <cofactor evidence="1 10">
        <name>Zn(2+)</name>
        <dbReference type="ChEBI" id="CHEBI:29105"/>
    </cofactor>
</comment>
<evidence type="ECO:0000256" key="3">
    <source>
        <dbReference type="ARBA" id="ARBA00013190"/>
    </source>
</evidence>
<dbReference type="GO" id="GO:0051903">
    <property type="term" value="F:S-(hydroxymethyl)glutathione dehydrogenase [NAD(P)+] activity"/>
    <property type="evidence" value="ECO:0007669"/>
    <property type="project" value="TreeGrafter"/>
</dbReference>
<evidence type="ECO:0000256" key="7">
    <source>
        <dbReference type="ARBA" id="ARBA00023027"/>
    </source>
</evidence>
<evidence type="ECO:0000256" key="6">
    <source>
        <dbReference type="ARBA" id="ARBA00023002"/>
    </source>
</evidence>
<organism evidence="12 13">
    <name type="scientific">Mycolicibacterium phlei DSM 43239 = CCUG 21000</name>
    <dbReference type="NCBI Taxonomy" id="1226750"/>
    <lineage>
        <taxon>Bacteria</taxon>
        <taxon>Bacillati</taxon>
        <taxon>Actinomycetota</taxon>
        <taxon>Actinomycetes</taxon>
        <taxon>Mycobacteriales</taxon>
        <taxon>Mycobacteriaceae</taxon>
        <taxon>Mycolicibacterium</taxon>
    </lineage>
</organism>
<dbReference type="Pfam" id="PF00107">
    <property type="entry name" value="ADH_zinc_N"/>
    <property type="match status" value="1"/>
</dbReference>
<dbReference type="GO" id="GO:0005829">
    <property type="term" value="C:cytosol"/>
    <property type="evidence" value="ECO:0007669"/>
    <property type="project" value="TreeGrafter"/>
</dbReference>
<dbReference type="EC" id="1.1.1.1" evidence="3"/>
<dbReference type="InterPro" id="IPR002328">
    <property type="entry name" value="ADH_Zn_CS"/>
</dbReference>
<evidence type="ECO:0000256" key="2">
    <source>
        <dbReference type="ARBA" id="ARBA00008072"/>
    </source>
</evidence>
<evidence type="ECO:0000256" key="10">
    <source>
        <dbReference type="RuleBase" id="RU361277"/>
    </source>
</evidence>
<dbReference type="SMART" id="SM00829">
    <property type="entry name" value="PKS_ER"/>
    <property type="match status" value="1"/>
</dbReference>
<evidence type="ECO:0000256" key="4">
    <source>
        <dbReference type="ARBA" id="ARBA00022723"/>
    </source>
</evidence>
<dbReference type="SUPFAM" id="SSF51735">
    <property type="entry name" value="NAD(P)-binding Rossmann-fold domains"/>
    <property type="match status" value="1"/>
</dbReference>
<evidence type="ECO:0000259" key="11">
    <source>
        <dbReference type="SMART" id="SM00829"/>
    </source>
</evidence>
<dbReference type="AlphaFoldDB" id="A0A5N5VA10"/>
<dbReference type="Proteomes" id="UP000325690">
    <property type="component" value="Unassembled WGS sequence"/>
</dbReference>
<dbReference type="InterPro" id="IPR020843">
    <property type="entry name" value="ER"/>
</dbReference>
<name>A0A5N5VA10_MYCPH</name>
<dbReference type="NCBIfam" id="TIGR03989">
    <property type="entry name" value="Rxyl_3153"/>
    <property type="match status" value="1"/>
</dbReference>
<dbReference type="Gene3D" id="3.40.50.720">
    <property type="entry name" value="NAD(P)-binding Rossmann-like Domain"/>
    <property type="match status" value="1"/>
</dbReference>
<accession>A0A5N5VA10</accession>
<proteinExistence type="inferred from homology"/>
<evidence type="ECO:0000313" key="13">
    <source>
        <dbReference type="Proteomes" id="UP000325690"/>
    </source>
</evidence>
<keyword evidence="13" id="KW-1185">Reference proteome</keyword>
<dbReference type="InterPro" id="IPR036291">
    <property type="entry name" value="NAD(P)-bd_dom_sf"/>
</dbReference>
<comment type="catalytic activity">
    <reaction evidence="8">
        <text>a secondary alcohol + NAD(+) = a ketone + NADH + H(+)</text>
        <dbReference type="Rhea" id="RHEA:10740"/>
        <dbReference type="ChEBI" id="CHEBI:15378"/>
        <dbReference type="ChEBI" id="CHEBI:17087"/>
        <dbReference type="ChEBI" id="CHEBI:35681"/>
        <dbReference type="ChEBI" id="CHEBI:57540"/>
        <dbReference type="ChEBI" id="CHEBI:57945"/>
        <dbReference type="EC" id="1.1.1.1"/>
    </reaction>
</comment>
<dbReference type="Pfam" id="PF08240">
    <property type="entry name" value="ADH_N"/>
    <property type="match status" value="1"/>
</dbReference>
<dbReference type="Gene3D" id="3.90.180.10">
    <property type="entry name" value="Medium-chain alcohol dehydrogenases, catalytic domain"/>
    <property type="match status" value="1"/>
</dbReference>
<protein>
    <recommendedName>
        <fullName evidence="3">alcohol dehydrogenase</fullName>
        <ecNumber evidence="3">1.1.1.1</ecNumber>
    </recommendedName>
</protein>
<dbReference type="InterPro" id="IPR011032">
    <property type="entry name" value="GroES-like_sf"/>
</dbReference>
<keyword evidence="7" id="KW-0520">NAD</keyword>
<evidence type="ECO:0000256" key="9">
    <source>
        <dbReference type="ARBA" id="ARBA00049243"/>
    </source>
</evidence>
<reference evidence="12 13" key="1">
    <citation type="submission" date="2012-10" db="EMBL/GenBank/DDBJ databases">
        <title>The draft sequence of the Mycobacterium pheli genome.</title>
        <authorList>
            <person name="Pettersson B.M.F."/>
            <person name="Das S."/>
            <person name="Dasgupta S."/>
            <person name="Bhattacharya A."/>
            <person name="Kirsebom L.A."/>
        </authorList>
    </citation>
    <scope>NUCLEOTIDE SEQUENCE [LARGE SCALE GENOMIC DNA]</scope>
    <source>
        <strain evidence="12 13">CCUG 21000</strain>
    </source>
</reference>
<evidence type="ECO:0000256" key="1">
    <source>
        <dbReference type="ARBA" id="ARBA00001947"/>
    </source>
</evidence>
<keyword evidence="5 10" id="KW-0862">Zinc</keyword>
<dbReference type="GO" id="GO:0004022">
    <property type="term" value="F:alcohol dehydrogenase (NAD+) activity"/>
    <property type="evidence" value="ECO:0007669"/>
    <property type="project" value="UniProtKB-EC"/>
</dbReference>
<comment type="similarity">
    <text evidence="2 10">Belongs to the zinc-containing alcohol dehydrogenase family.</text>
</comment>
<dbReference type="PANTHER" id="PTHR43880">
    <property type="entry name" value="ALCOHOL DEHYDROGENASE"/>
    <property type="match status" value="1"/>
</dbReference>
<dbReference type="CDD" id="cd08279">
    <property type="entry name" value="Zn_ADH_class_III"/>
    <property type="match status" value="1"/>
</dbReference>
<dbReference type="GO" id="GO:0046294">
    <property type="term" value="P:formaldehyde catabolic process"/>
    <property type="evidence" value="ECO:0007669"/>
    <property type="project" value="TreeGrafter"/>
</dbReference>
<evidence type="ECO:0000256" key="5">
    <source>
        <dbReference type="ARBA" id="ARBA00022833"/>
    </source>
</evidence>
<dbReference type="InterPro" id="IPR023921">
    <property type="entry name" value="ADH_Zn_actinomycetes"/>
</dbReference>
<sequence>MRTRGAILHGVGQPWSVEEFELDPPRAGEVLVRLAAAGLCHSDEHIRNGDMSAPNEVMRAMGMPEMFPLIGGHEGAGVVVEVGDGVTGLAPGDHVVMSFVATCGRCRWCASGAQYLCDCGSLTMVPGMPTDGTFRHHTLAGKGLGHLSKIGAFAEHTVVAETSLIKIDPEIPLRTAALVSCAVPTGYGSMANRAGVRGGDTAVVLGCGGIGMCAVQAARIHGARHIVAVDPSEFKRKSALDFGATHTAASAAEAVGLVRELTRGVMADAVVVAPSVVRQETPAAGLALTRKGGTCVLTGMASQTLRSFDFNVQDFTLMNKTLAGTILGSMNPRSDVPMLLELYASGQLKLDEMITRTYTLDQINDGYQDLRSDRNVRGVIVFD</sequence>
<dbReference type="PROSITE" id="PS00059">
    <property type="entry name" value="ADH_ZINC"/>
    <property type="match status" value="1"/>
</dbReference>
<evidence type="ECO:0000313" key="12">
    <source>
        <dbReference type="EMBL" id="KAB7757777.1"/>
    </source>
</evidence>
<comment type="catalytic activity">
    <reaction evidence="9">
        <text>a primary alcohol + NAD(+) = an aldehyde + NADH + H(+)</text>
        <dbReference type="Rhea" id="RHEA:10736"/>
        <dbReference type="ChEBI" id="CHEBI:15378"/>
        <dbReference type="ChEBI" id="CHEBI:15734"/>
        <dbReference type="ChEBI" id="CHEBI:17478"/>
        <dbReference type="ChEBI" id="CHEBI:57540"/>
        <dbReference type="ChEBI" id="CHEBI:57945"/>
        <dbReference type="EC" id="1.1.1.1"/>
    </reaction>
</comment>
<dbReference type="EMBL" id="ANBP01000006">
    <property type="protein sequence ID" value="KAB7757777.1"/>
    <property type="molecule type" value="Genomic_DNA"/>
</dbReference>
<comment type="caution">
    <text evidence="12">The sequence shown here is derived from an EMBL/GenBank/DDBJ whole genome shotgun (WGS) entry which is preliminary data.</text>
</comment>
<dbReference type="PANTHER" id="PTHR43880:SF12">
    <property type="entry name" value="ALCOHOL DEHYDROGENASE CLASS-3"/>
    <property type="match status" value="1"/>
</dbReference>
<keyword evidence="6" id="KW-0560">Oxidoreductase</keyword>
<keyword evidence="4 10" id="KW-0479">Metal-binding</keyword>
<feature type="domain" description="Enoyl reductase (ER)" evidence="11">
    <location>
        <begin position="12"/>
        <end position="382"/>
    </location>
</feature>
<dbReference type="InterPro" id="IPR013154">
    <property type="entry name" value="ADH-like_N"/>
</dbReference>
<gene>
    <name evidence="12" type="ORF">MPHL21000_06735</name>
</gene>
<dbReference type="InterPro" id="IPR013149">
    <property type="entry name" value="ADH-like_C"/>
</dbReference>
<dbReference type="GeneID" id="74301559"/>